<feature type="compositionally biased region" description="Acidic residues" evidence="12">
    <location>
        <begin position="1607"/>
        <end position="1616"/>
    </location>
</feature>
<feature type="region of interest" description="Disordered" evidence="12">
    <location>
        <begin position="1563"/>
        <end position="1616"/>
    </location>
</feature>
<evidence type="ECO:0000259" key="13">
    <source>
        <dbReference type="PROSITE" id="PS50106"/>
    </source>
</evidence>
<dbReference type="InterPro" id="IPR001478">
    <property type="entry name" value="PDZ"/>
</dbReference>
<dbReference type="Pfam" id="PF00859">
    <property type="entry name" value="CTF_NFI"/>
    <property type="match status" value="2"/>
</dbReference>
<evidence type="ECO:0000256" key="10">
    <source>
        <dbReference type="ARBA" id="ARBA00076934"/>
    </source>
</evidence>
<evidence type="ECO:0000313" key="14">
    <source>
        <dbReference type="EMBL" id="TKC45714.1"/>
    </source>
</evidence>
<dbReference type="InterPro" id="IPR036658">
    <property type="entry name" value="CPI-17_sf"/>
</dbReference>
<feature type="region of interest" description="Disordered" evidence="12">
    <location>
        <begin position="1030"/>
        <end position="1052"/>
    </location>
</feature>
<keyword evidence="4" id="KW-0677">Repeat</keyword>
<feature type="compositionally biased region" description="Low complexity" evidence="12">
    <location>
        <begin position="189"/>
        <end position="202"/>
    </location>
</feature>
<feature type="compositionally biased region" description="Low complexity" evidence="12">
    <location>
        <begin position="153"/>
        <end position="168"/>
    </location>
</feature>
<feature type="domain" description="PDZ" evidence="13">
    <location>
        <begin position="2028"/>
        <end position="2113"/>
    </location>
</feature>
<dbReference type="SUPFAM" id="SSF81790">
    <property type="entry name" value="Myosin phosphatase inhibitor 17kDa protein, CPI-17"/>
    <property type="match status" value="1"/>
</dbReference>
<evidence type="ECO:0000256" key="4">
    <source>
        <dbReference type="ARBA" id="ARBA00022737"/>
    </source>
</evidence>
<dbReference type="Pfam" id="PF00595">
    <property type="entry name" value="PDZ"/>
    <property type="match status" value="10"/>
</dbReference>
<feature type="domain" description="PDZ" evidence="13">
    <location>
        <begin position="1854"/>
        <end position="1937"/>
    </location>
</feature>
<feature type="domain" description="PDZ" evidence="13">
    <location>
        <begin position="825"/>
        <end position="905"/>
    </location>
</feature>
<dbReference type="EMBL" id="RWIC01000307">
    <property type="protein sequence ID" value="TKC45714.1"/>
    <property type="molecule type" value="Genomic_DNA"/>
</dbReference>
<dbReference type="PROSITE" id="PS50106">
    <property type="entry name" value="PDZ"/>
    <property type="match status" value="10"/>
</dbReference>
<feature type="domain" description="PDZ" evidence="13">
    <location>
        <begin position="2182"/>
        <end position="2255"/>
    </location>
</feature>
<dbReference type="CDD" id="cd06675">
    <property type="entry name" value="PDZ12_MUPP1-like"/>
    <property type="match status" value="1"/>
</dbReference>
<keyword evidence="3" id="KW-0597">Phosphoprotein</keyword>
<dbReference type="InterPro" id="IPR036034">
    <property type="entry name" value="PDZ_sf"/>
</dbReference>
<dbReference type="Proteomes" id="UP000308365">
    <property type="component" value="Unassembled WGS sequence"/>
</dbReference>
<dbReference type="FunFam" id="2.30.42.10:FF:000070">
    <property type="entry name" value="Multiple PDZ domain protein"/>
    <property type="match status" value="1"/>
</dbReference>
<feature type="compositionally biased region" description="Polar residues" evidence="12">
    <location>
        <begin position="420"/>
        <end position="431"/>
    </location>
</feature>
<dbReference type="FunFam" id="2.30.42.10:FF:000112">
    <property type="entry name" value="inaD-like protein isoform X3"/>
    <property type="match status" value="1"/>
</dbReference>
<feature type="region of interest" description="Disordered" evidence="12">
    <location>
        <begin position="417"/>
        <end position="479"/>
    </location>
</feature>
<dbReference type="CDD" id="cd06671">
    <property type="entry name" value="PDZ7_MUPP1-PD6_PATJ-like"/>
    <property type="match status" value="1"/>
</dbReference>
<name>A0A4U1F8H9_MONMO</name>
<dbReference type="FunFam" id="2.30.42.10:FF:000038">
    <property type="entry name" value="Multiple PDZ domain protein isoform X1"/>
    <property type="match status" value="1"/>
</dbReference>
<evidence type="ECO:0000256" key="6">
    <source>
        <dbReference type="ARBA" id="ARBA00037831"/>
    </source>
</evidence>
<evidence type="ECO:0000313" key="15">
    <source>
        <dbReference type="Proteomes" id="UP000308365"/>
    </source>
</evidence>
<dbReference type="PANTHER" id="PTHR19964:SF11">
    <property type="entry name" value="INAD-LIKE PROTEIN"/>
    <property type="match status" value="1"/>
</dbReference>
<dbReference type="FunFam" id="2.30.42.10:FF:000125">
    <property type="entry name" value="PATJ, crumbs cell polarity complex component"/>
    <property type="match status" value="1"/>
</dbReference>
<accession>A0A4U1F8H9</accession>
<evidence type="ECO:0000256" key="2">
    <source>
        <dbReference type="ARBA" id="ARBA00022490"/>
    </source>
</evidence>
<feature type="region of interest" description="Disordered" evidence="12">
    <location>
        <begin position="1728"/>
        <end position="1754"/>
    </location>
</feature>
<feature type="domain" description="PDZ" evidence="13">
    <location>
        <begin position="1950"/>
        <end position="2032"/>
    </location>
</feature>
<comment type="caution">
    <text evidence="14">The sequence shown here is derived from an EMBL/GenBank/DDBJ whole genome shotgun (WGS) entry which is preliminary data.</text>
</comment>
<feature type="domain" description="PDZ" evidence="13">
    <location>
        <begin position="1263"/>
        <end position="1335"/>
    </location>
</feature>
<evidence type="ECO:0000256" key="12">
    <source>
        <dbReference type="SAM" id="MobiDB-lite"/>
    </source>
</evidence>
<evidence type="ECO:0000256" key="1">
    <source>
        <dbReference type="ARBA" id="ARBA00004556"/>
    </source>
</evidence>
<gene>
    <name evidence="14" type="ORF">EI555_008438</name>
</gene>
<feature type="domain" description="PDZ" evidence="13">
    <location>
        <begin position="1465"/>
        <end position="1557"/>
    </location>
</feature>
<keyword evidence="5" id="KW-0472">Membrane</keyword>
<dbReference type="CDD" id="cd06667">
    <property type="entry name" value="PDZ2_MUPP1-like"/>
    <property type="match status" value="1"/>
</dbReference>
<feature type="region of interest" description="Disordered" evidence="12">
    <location>
        <begin position="153"/>
        <end position="204"/>
    </location>
</feature>
<dbReference type="SUPFAM" id="SSF50156">
    <property type="entry name" value="PDZ domain-like"/>
    <property type="match status" value="10"/>
</dbReference>
<dbReference type="CDD" id="cd06791">
    <property type="entry name" value="PDZ3_MUPP1-like"/>
    <property type="match status" value="1"/>
</dbReference>
<evidence type="ECO:0000256" key="9">
    <source>
        <dbReference type="ARBA" id="ARBA00076734"/>
    </source>
</evidence>
<dbReference type="GO" id="GO:0005634">
    <property type="term" value="C:nucleus"/>
    <property type="evidence" value="ECO:0007669"/>
    <property type="project" value="InterPro"/>
</dbReference>
<evidence type="ECO:0000256" key="11">
    <source>
        <dbReference type="ARBA" id="ARBA00081298"/>
    </source>
</evidence>
<proteinExistence type="predicted"/>
<evidence type="ECO:0000256" key="7">
    <source>
        <dbReference type="ARBA" id="ARBA00056700"/>
    </source>
</evidence>
<feature type="compositionally biased region" description="Low complexity" evidence="12">
    <location>
        <begin position="1733"/>
        <end position="1746"/>
    </location>
</feature>
<dbReference type="CDD" id="cd06668">
    <property type="entry name" value="PDZ4_MUPP1-like"/>
    <property type="match status" value="1"/>
</dbReference>
<feature type="compositionally biased region" description="Low complexity" evidence="12">
    <location>
        <begin position="280"/>
        <end position="292"/>
    </location>
</feature>
<reference evidence="15" key="1">
    <citation type="journal article" date="2019" name="IScience">
        <title>Narwhal Genome Reveals Long-Term Low Genetic Diversity despite Current Large Abundance Size.</title>
        <authorList>
            <person name="Westbury M.V."/>
            <person name="Petersen B."/>
            <person name="Garde E."/>
            <person name="Heide-Jorgensen M.P."/>
            <person name="Lorenzen E.D."/>
        </authorList>
    </citation>
    <scope>NUCLEOTIDE SEQUENCE [LARGE SCALE GENOMIC DNA]</scope>
</reference>
<dbReference type="FunFam" id="2.30.42.10:FF:000051">
    <property type="entry name" value="Multiple PDZ domain protein isoform X1"/>
    <property type="match status" value="1"/>
</dbReference>
<dbReference type="CDD" id="cd06669">
    <property type="entry name" value="PDZ5_MUPP1-like"/>
    <property type="match status" value="1"/>
</dbReference>
<feature type="region of interest" description="Disordered" evidence="12">
    <location>
        <begin position="267"/>
        <end position="296"/>
    </location>
</feature>
<dbReference type="SMART" id="SM00228">
    <property type="entry name" value="PDZ"/>
    <property type="match status" value="10"/>
</dbReference>
<dbReference type="CDD" id="cd06672">
    <property type="entry name" value="PDZ8_MUPP1-PDZ7_PATJ-PDZ2_INAD-like"/>
    <property type="match status" value="1"/>
</dbReference>
<feature type="compositionally biased region" description="Pro residues" evidence="12">
    <location>
        <begin position="1592"/>
        <end position="1603"/>
    </location>
</feature>
<organism evidence="14 15">
    <name type="scientific">Monodon monoceros</name>
    <name type="common">Narwhal</name>
    <name type="synonym">Ceratodon monodon</name>
    <dbReference type="NCBI Taxonomy" id="40151"/>
    <lineage>
        <taxon>Eukaryota</taxon>
        <taxon>Metazoa</taxon>
        <taxon>Chordata</taxon>
        <taxon>Craniata</taxon>
        <taxon>Vertebrata</taxon>
        <taxon>Euteleostomi</taxon>
        <taxon>Mammalia</taxon>
        <taxon>Eutheria</taxon>
        <taxon>Laurasiatheria</taxon>
        <taxon>Artiodactyla</taxon>
        <taxon>Whippomorpha</taxon>
        <taxon>Cetacea</taxon>
        <taxon>Odontoceti</taxon>
        <taxon>Monodontidae</taxon>
        <taxon>Monodon</taxon>
    </lineage>
</organism>
<dbReference type="GO" id="GO:0048471">
    <property type="term" value="C:perinuclear region of cytoplasm"/>
    <property type="evidence" value="ECO:0007669"/>
    <property type="project" value="UniProtKB-SubCell"/>
</dbReference>
<evidence type="ECO:0000256" key="8">
    <source>
        <dbReference type="ARBA" id="ARBA00071162"/>
    </source>
</evidence>
<dbReference type="Gene3D" id="1.10.150.220">
    <property type="entry name" value="CPI-17"/>
    <property type="match status" value="1"/>
</dbReference>
<evidence type="ECO:0000256" key="5">
    <source>
        <dbReference type="ARBA" id="ARBA00023136"/>
    </source>
</evidence>
<keyword evidence="2" id="KW-0963">Cytoplasm</keyword>
<dbReference type="GO" id="GO:0003700">
    <property type="term" value="F:DNA-binding transcription factor activity"/>
    <property type="evidence" value="ECO:0007669"/>
    <property type="project" value="InterPro"/>
</dbReference>
<evidence type="ECO:0000256" key="3">
    <source>
        <dbReference type="ARBA" id="ARBA00022553"/>
    </source>
</evidence>
<dbReference type="GO" id="GO:0016324">
    <property type="term" value="C:apical plasma membrane"/>
    <property type="evidence" value="ECO:0007669"/>
    <property type="project" value="UniProtKB-SubCell"/>
</dbReference>
<dbReference type="PANTHER" id="PTHR19964">
    <property type="entry name" value="MULTIPLE PDZ DOMAIN PROTEIN"/>
    <property type="match status" value="1"/>
</dbReference>
<dbReference type="CDD" id="cd06673">
    <property type="entry name" value="PDZ10_MUPP1-PDZ8_PATJ-like"/>
    <property type="match status" value="1"/>
</dbReference>
<feature type="domain" description="PDZ" evidence="13">
    <location>
        <begin position="943"/>
        <end position="1031"/>
    </location>
</feature>
<feature type="domain" description="PDZ" evidence="13">
    <location>
        <begin position="1130"/>
        <end position="1216"/>
    </location>
</feature>
<dbReference type="CDD" id="cd06674">
    <property type="entry name" value="PDZ11_MUPP1-PDZ9_PATJ-like"/>
    <property type="match status" value="1"/>
</dbReference>
<protein>
    <recommendedName>
        <fullName evidence="8">InaD-like protein</fullName>
    </recommendedName>
    <alternativeName>
        <fullName evidence="10">Channel-interacting PDZ domain-containing protein</fullName>
    </alternativeName>
    <alternativeName>
        <fullName evidence="9">Pals1-associated tight junction protein</fullName>
    </alternativeName>
    <alternativeName>
        <fullName evidence="11">Protein associated to tight junctions</fullName>
    </alternativeName>
</protein>
<feature type="compositionally biased region" description="Pro residues" evidence="12">
    <location>
        <begin position="437"/>
        <end position="462"/>
    </location>
</feature>
<dbReference type="GO" id="GO:0004864">
    <property type="term" value="F:protein phosphatase inhibitor activity"/>
    <property type="evidence" value="ECO:0007669"/>
    <property type="project" value="UniProtKB-UniRule"/>
</dbReference>
<feature type="domain" description="PDZ" evidence="13">
    <location>
        <begin position="1636"/>
        <end position="1719"/>
    </location>
</feature>
<dbReference type="InterPro" id="IPR000647">
    <property type="entry name" value="CTF/NFI"/>
</dbReference>
<dbReference type="InterPro" id="IPR051342">
    <property type="entry name" value="PDZ_scaffold"/>
</dbReference>
<sequence>MLLKSEYHLNSPRKPILKYPDTLEVKGPESQAYESHKIQVNLKVPASQVTLTLRTSQKMYSFSSAYGPKAAAWEVNAPFRGQRSLPFGTGLHPHEYLHLQKGHLGFQDSFVTSGVFSVTELVRVSQTPIAAGTGPNFSLSDLESSSYYSMSPGAMRRSLPSTSSTSSTKRLKSVEDEMDSPGEEPFYTGQGRSPGSGSQSSGWHEVEPDTITLAKMLEVLNSSVKSFKVKCAQPLFSIVVGDDLIIRLHKLLFRDLSVLVNPSFLPGMPSPTTLKKSEKSGFSSPSPSQTSSLGTAFTQHHRPVITGPRGEGPVRCQGKVTAKYDLEELRKRLNLEEWILEQLRGLYNYQEERILELGIAVDELLDVETSPHATPSTLHFPTSPIIQQPGPYFSHPAIRYHPQETLKEFVQLVCPDAGQQAGQPNGSSQGKVHNPFLPTPMLPPPPPPPMARPVPLPVPDTKPPTTSAEGGAASPTSPIIFFPPNRKTPSIFYSKQFDHFLSTMVSLLDTQHLPRKPIRQCWTTGSKLCKYPSTDTEVKIEVSPKQIGIFAYEITIFKVITKRGQAWVFDFRSQSLARLLSQNDHLNFKNSALKTPRTFPNEGHFPSPSTEALLILKRFLNGQCSASFQKDPGWETFLGPQCWIQKRYRTNKLLNYWLSNGRKPREELGQAPDTMEEQTPNTPPCNVFLLSFYHASNISVDTGTPTVDKFPHSYCDTCSSKSLWKPKALEADPSAATETRGVRDLGNCWRIFQPVGKGCKELADVMMSLVILAINNRKHRCERNKNKISSVFIPMGEKVSLKVIEDNNSKCLKILLQVSWGHIEDVELINDGSGLGFGIVGGKSSGVVVRTIVPGGLADRDGRLQTGDHILKIGSTNVQGMTSEQVAQVLRNCGNSVRMLVARDPVGEISIAPPTPAALPVALPAVANRSPSSDSSTLFETYDVELIKKDGQSLGIRIVGYVGTAQTGEASGIYVKSIIPGSAAYHNGQIQVNDQIVAVDGVNIQGFANQDVVEVLRNAGQVVHLTLVRRKTSSSASPHEGPSDRGTVVEPPKTPALFLTGAVEKETNFGEDEETEERMDNLKNDNIQALEKLEGVPASLENELKSRWENLLGPDYEVMIATLDTQIADDAELQKYSKLLPIHTLRLGMEVDSFDGHHYISSIAPGGPLDTLNLLQPEDELLEVNGVQLYGKSRREAVSFLKEVPPPFTLVCCRRLFDDEASVDEPRTTETSLPEMEADHNIDVSTEEDDDGELALWSPEVKIVELVKDHKGLGFSILDYQDPLDPTRSVIVIRSLVADGVAERGRELLPGDRLVSVNEYCLDNTTLAEAVEVLKAVPPGIVHLGICKPLVEGDKEEENHILHSNNNEDKTDISGTVHDINSSLILEAPKGFRDEPYFKEELVDEPFLDLRKAFQSQQKEIDNSKEAWEMLEFMAPRLQEMGEEREMLVDEEYELYQNHFQSMEFVEIFREPDVSLGISIVGGQTVIKRLKNGEELKGIFIKQVLEDSPAGKTNALKTGDKILEVSGVDLQNASHREAVEAIKNAGNPVVFVVQSLSSTPRVIPSAHNKAKKITNNEDQDTQEKKEKRRGTAPPPMKLPPPYKAPSDDSDETEEEYALTNKKIRQRYADLPGELHIIELEKDKNGLGLSLAGNKDRSRMSIFVVGINPEGPAATDGRMRIGDELLEINNQILYGRSHQNASAIIKTAPSKVKLVFIRNEDAVSQMAVTPFPLPSSSPSSTEDQSGTSEEDSSLEACIKQLPKSESSKLEDISQVVGQGVVAGQQKALECPTDSAGSQMKQQKYSTKVSFSSQEIPLAPSSYHSADADFTGYGGFHAPMSVDPATCPIVPGQEMIIEISKGRSGLGLSIVGGKDTPLDAIVIHEVYEEGAAARDGRLWAGDQILEVNGIDLRSASHEEAITALRQTPQKVRLVVYRDEAYYRDEENLEVFPVDLQKKAGRGLGLSIVGKRNGSGVFISDIVKGGAADLDGRLIQGDQILSVNGEDMRSASQETVATILKELSDALGISIAGGKGSPLGDIPIFIAMIQASGVAARTQKLKVNKGDGEVLSACDAVGDRIVSINGQPLDGLSHADVVNLLKNAYGRIILQVVADTNISGIATQLENMSTGYPLGSPAAKHHLEDTEWLCLSDVHAAAKQVALPRYAYEPPADKTTGPRTPPPKIITLEKGSEGLGFSIVGGYGSPHGDLPIYVKTIFAKGAAADDGRLKRGDQILAVNDTPENISSVINLAVMPMMKYQILLWEITVLFSVRLIIK</sequence>
<comment type="function">
    <text evidence="7">Scaffolding protein that facilitates the localization of proteins to the cell membrane. Required for the correct formation of tight junctions and epithelial apico-basal polarity. Acts (via its L27 domain) as an apical connector and elongation factor for multistranded TJP1/ZO1 condensates that form a tight junction belt, thereby required for the formation of the tight junction-mediated cell barrier. Positively regulates epithelial cell microtubule elongation and cell migration, possibly via facilitating localization of PRKCI/aPKC and PAR3D/PAR3 at the leading edge of migrating cells. Plays a role in the correct reorientation of the microtubule-organizing center during epithelial migration. May regulate the surface expression and/or function of ASIC3 in sensory neurons. May recruit ARHGEF18 to apical cell-cell boundaries.</text>
</comment>
<comment type="subcellular location">
    <subcellularLocation>
        <location evidence="6">Apical cell membrane</location>
        <topology evidence="6">Peripheral membrane protein</topology>
    </subcellularLocation>
    <subcellularLocation>
        <location evidence="1">Cytoplasm</location>
        <location evidence="1">Perinuclear region</location>
    </subcellularLocation>
</comment>
<dbReference type="Gene3D" id="2.30.42.10">
    <property type="match status" value="10"/>
</dbReference>